<evidence type="ECO:0000313" key="1">
    <source>
        <dbReference type="EMBL" id="GFD45353.1"/>
    </source>
</evidence>
<proteinExistence type="predicted"/>
<accession>A0A699WEL6</accession>
<dbReference type="EMBL" id="BKCJ011646089">
    <property type="protein sequence ID" value="GFD45353.1"/>
    <property type="molecule type" value="Genomic_DNA"/>
</dbReference>
<protein>
    <submittedName>
        <fullName evidence="1">Uncharacterized protein</fullName>
    </submittedName>
</protein>
<sequence length="44" mass="5090">MANVTELLETSDENKALSQLSEKRKIELTVKESRLAKLDMQIRE</sequence>
<reference evidence="1" key="1">
    <citation type="journal article" date="2019" name="Sci. Rep.">
        <title>Draft genome of Tanacetum cinerariifolium, the natural source of mosquito coil.</title>
        <authorList>
            <person name="Yamashiro T."/>
            <person name="Shiraishi A."/>
            <person name="Satake H."/>
            <person name="Nakayama K."/>
        </authorList>
    </citation>
    <scope>NUCLEOTIDE SEQUENCE</scope>
</reference>
<feature type="non-terminal residue" evidence="1">
    <location>
        <position position="44"/>
    </location>
</feature>
<organism evidence="1">
    <name type="scientific">Tanacetum cinerariifolium</name>
    <name type="common">Dalmatian daisy</name>
    <name type="synonym">Chrysanthemum cinerariifolium</name>
    <dbReference type="NCBI Taxonomy" id="118510"/>
    <lineage>
        <taxon>Eukaryota</taxon>
        <taxon>Viridiplantae</taxon>
        <taxon>Streptophyta</taxon>
        <taxon>Embryophyta</taxon>
        <taxon>Tracheophyta</taxon>
        <taxon>Spermatophyta</taxon>
        <taxon>Magnoliopsida</taxon>
        <taxon>eudicotyledons</taxon>
        <taxon>Gunneridae</taxon>
        <taxon>Pentapetalae</taxon>
        <taxon>asterids</taxon>
        <taxon>campanulids</taxon>
        <taxon>Asterales</taxon>
        <taxon>Asteraceae</taxon>
        <taxon>Asteroideae</taxon>
        <taxon>Anthemideae</taxon>
        <taxon>Anthemidinae</taxon>
        <taxon>Tanacetum</taxon>
    </lineage>
</organism>
<name>A0A699WEL6_TANCI</name>
<dbReference type="AlphaFoldDB" id="A0A699WEL6"/>
<gene>
    <name evidence="1" type="ORF">Tci_917322</name>
</gene>
<comment type="caution">
    <text evidence="1">The sequence shown here is derived from an EMBL/GenBank/DDBJ whole genome shotgun (WGS) entry which is preliminary data.</text>
</comment>